<protein>
    <submittedName>
        <fullName evidence="1">Uncharacterized protein</fullName>
    </submittedName>
</protein>
<evidence type="ECO:0000313" key="1">
    <source>
        <dbReference type="EMBL" id="AKQ68230.1"/>
    </source>
</evidence>
<gene>
    <name evidence="1" type="ORF">A176_005142</name>
</gene>
<accession>A0A0H4X3L1</accession>
<dbReference type="Proteomes" id="UP000009026">
    <property type="component" value="Chromosome"/>
</dbReference>
<keyword evidence="2" id="KW-1185">Reference proteome</keyword>
<dbReference type="KEGG" id="mym:A176_005142"/>
<reference evidence="1 2" key="1">
    <citation type="journal article" date="2016" name="PLoS ONE">
        <title>Complete Genome Sequence and Comparative Genomics of a Novel Myxobacterium Myxococcus hansupus.</title>
        <authorList>
            <person name="Sharma G."/>
            <person name="Narwani T."/>
            <person name="Subramanian S."/>
        </authorList>
    </citation>
    <scope>NUCLEOTIDE SEQUENCE [LARGE SCALE GENOMIC DNA]</scope>
    <source>
        <strain evidence="2">mixupus</strain>
    </source>
</reference>
<proteinExistence type="predicted"/>
<dbReference type="PATRIC" id="fig|1297742.4.peg.5216"/>
<dbReference type="STRING" id="1297742.A176_005142"/>
<dbReference type="EMBL" id="CP012109">
    <property type="protein sequence ID" value="AKQ68230.1"/>
    <property type="molecule type" value="Genomic_DNA"/>
</dbReference>
<name>A0A0H4X3L1_9BACT</name>
<sequence>MNALPFPGCERIDTFPPSTVTMGLLRVSGHQRRGRAGVRHGGSEKGAAAFFEKEMK</sequence>
<organism evidence="1 2">
    <name type="scientific">Pseudomyxococcus hansupus</name>
    <dbReference type="NCBI Taxonomy" id="1297742"/>
    <lineage>
        <taxon>Bacteria</taxon>
        <taxon>Pseudomonadati</taxon>
        <taxon>Myxococcota</taxon>
        <taxon>Myxococcia</taxon>
        <taxon>Myxococcales</taxon>
        <taxon>Cystobacterineae</taxon>
        <taxon>Myxococcaceae</taxon>
        <taxon>Pseudomyxococcus</taxon>
    </lineage>
</organism>
<dbReference type="AlphaFoldDB" id="A0A0H4X3L1"/>
<evidence type="ECO:0000313" key="2">
    <source>
        <dbReference type="Proteomes" id="UP000009026"/>
    </source>
</evidence>